<proteinExistence type="predicted"/>
<dbReference type="AlphaFoldDB" id="A0A099W6W8"/>
<dbReference type="STRING" id="1552123.EP57_11385"/>
<sequence length="80" mass="9207">MQKIRPDMDIGKNIQRLRNDSKMTQDQVVAKMNVMGLNISKSTYAKLETNRMNIRVSELVALAIIFKAEFNDFFDGLVLK</sequence>
<dbReference type="InterPro" id="IPR010982">
    <property type="entry name" value="Lambda_DNA-bd_dom_sf"/>
</dbReference>
<dbReference type="GeneID" id="58717965"/>
<reference evidence="2 3" key="1">
    <citation type="submission" date="2014-05" db="EMBL/GenBank/DDBJ databases">
        <title>Novel Listeriaceae from food processing environments.</title>
        <authorList>
            <person name="den Bakker H.C."/>
        </authorList>
    </citation>
    <scope>NUCLEOTIDE SEQUENCE [LARGE SCALE GENOMIC DNA]</scope>
    <source>
        <strain evidence="2 3">FSL A5-0281</strain>
    </source>
</reference>
<evidence type="ECO:0000313" key="3">
    <source>
        <dbReference type="Proteomes" id="UP000029844"/>
    </source>
</evidence>
<dbReference type="InterPro" id="IPR001387">
    <property type="entry name" value="Cro/C1-type_HTH"/>
</dbReference>
<dbReference type="OrthoDB" id="199610at2"/>
<dbReference type="SUPFAM" id="SSF47413">
    <property type="entry name" value="lambda repressor-like DNA-binding domains"/>
    <property type="match status" value="1"/>
</dbReference>
<dbReference type="eggNOG" id="COG1396">
    <property type="taxonomic scope" value="Bacteria"/>
</dbReference>
<dbReference type="Gene3D" id="1.10.260.40">
    <property type="entry name" value="lambda repressor-like DNA-binding domains"/>
    <property type="match status" value="1"/>
</dbReference>
<dbReference type="GO" id="GO:0003677">
    <property type="term" value="F:DNA binding"/>
    <property type="evidence" value="ECO:0007669"/>
    <property type="project" value="InterPro"/>
</dbReference>
<comment type="caution">
    <text evidence="2">The sequence shown here is derived from an EMBL/GenBank/DDBJ whole genome shotgun (WGS) entry which is preliminary data.</text>
</comment>
<dbReference type="PROSITE" id="PS50943">
    <property type="entry name" value="HTH_CROC1"/>
    <property type="match status" value="1"/>
</dbReference>
<dbReference type="Proteomes" id="UP000029844">
    <property type="component" value="Unassembled WGS sequence"/>
</dbReference>
<dbReference type="CDD" id="cd00093">
    <property type="entry name" value="HTH_XRE"/>
    <property type="match status" value="1"/>
</dbReference>
<protein>
    <submittedName>
        <fullName evidence="2">XRE family transcriptional regulator</fullName>
    </submittedName>
</protein>
<dbReference type="Pfam" id="PF01381">
    <property type="entry name" value="HTH_3"/>
    <property type="match status" value="1"/>
</dbReference>
<accession>A0A099W6W8</accession>
<dbReference type="EMBL" id="JNFA01000024">
    <property type="protein sequence ID" value="KGL40486.1"/>
    <property type="molecule type" value="Genomic_DNA"/>
</dbReference>
<organism evidence="2 3">
    <name type="scientific">Listeria booriae</name>
    <dbReference type="NCBI Taxonomy" id="1552123"/>
    <lineage>
        <taxon>Bacteria</taxon>
        <taxon>Bacillati</taxon>
        <taxon>Bacillota</taxon>
        <taxon>Bacilli</taxon>
        <taxon>Bacillales</taxon>
        <taxon>Listeriaceae</taxon>
        <taxon>Listeria</taxon>
    </lineage>
</organism>
<feature type="domain" description="HTH cro/C1-type" evidence="1">
    <location>
        <begin position="14"/>
        <end position="73"/>
    </location>
</feature>
<name>A0A099W6W8_9LIST</name>
<keyword evidence="3" id="KW-1185">Reference proteome</keyword>
<evidence type="ECO:0000313" key="2">
    <source>
        <dbReference type="EMBL" id="KGL40486.1"/>
    </source>
</evidence>
<evidence type="ECO:0000259" key="1">
    <source>
        <dbReference type="PROSITE" id="PS50943"/>
    </source>
</evidence>
<dbReference type="RefSeq" id="WP_036086730.1">
    <property type="nucleotide sequence ID" value="NZ_JAARVC010000001.1"/>
</dbReference>
<gene>
    <name evidence="2" type="ORF">EP57_11385</name>
</gene>